<dbReference type="AlphaFoldDB" id="A0AAN7TSN2"/>
<comment type="caution">
    <text evidence="2">The sequence shown here is derived from an EMBL/GenBank/DDBJ whole genome shotgun (WGS) entry which is preliminary data.</text>
</comment>
<evidence type="ECO:0000313" key="3">
    <source>
        <dbReference type="Proteomes" id="UP001310890"/>
    </source>
</evidence>
<dbReference type="PANTHER" id="PTHR44942:SF10">
    <property type="entry name" value="METHYLTRANSFERASE TYPE 11 DOMAIN-CONTAINING PROTEIN"/>
    <property type="match status" value="1"/>
</dbReference>
<dbReference type="InterPro" id="IPR025714">
    <property type="entry name" value="Methyltranfer_dom"/>
</dbReference>
<dbReference type="InterPro" id="IPR051052">
    <property type="entry name" value="Diverse_substrate_MTase"/>
</dbReference>
<feature type="domain" description="Methyltransferase" evidence="1">
    <location>
        <begin position="45"/>
        <end position="154"/>
    </location>
</feature>
<protein>
    <recommendedName>
        <fullName evidence="1">Methyltransferase domain-containing protein</fullName>
    </recommendedName>
</protein>
<dbReference type="Gene3D" id="3.40.50.150">
    <property type="entry name" value="Vaccinia Virus protein VP39"/>
    <property type="match status" value="1"/>
</dbReference>
<sequence length="310" mass="33843">MAQHVPEKTFKSFTPEQAAAYATGRGQSYPEPLYEAIIRYHQGKLDTVLDVGTGPGKVVRDMLQYCEKGIGCDASVNMIEQAKLDAAQRGLSDQTSFHVADAEHCDEAVTESGLQHVDLITAGTAAHWFDMPRFYAAAAKALRSGGTIAMWAPSSYYIHPSEPRAEEIQAILSNLEDNYLKPYMQPGSLLARQGYEKLPLPWQSPDLKHLFVESAFEHVDWDLGGVPSAPPLADGTPGPFLMSSGWSMKQAMAGLSSSSPVIRWREAHPDKALTEEDPIMLTANALKKFIGEEGTLKAASALSLLLLRRA</sequence>
<dbReference type="Pfam" id="PF13847">
    <property type="entry name" value="Methyltransf_31"/>
    <property type="match status" value="1"/>
</dbReference>
<organism evidence="2 3">
    <name type="scientific">Meristemomyces frigidus</name>
    <dbReference type="NCBI Taxonomy" id="1508187"/>
    <lineage>
        <taxon>Eukaryota</taxon>
        <taxon>Fungi</taxon>
        <taxon>Dikarya</taxon>
        <taxon>Ascomycota</taxon>
        <taxon>Pezizomycotina</taxon>
        <taxon>Dothideomycetes</taxon>
        <taxon>Dothideomycetidae</taxon>
        <taxon>Mycosphaerellales</taxon>
        <taxon>Teratosphaeriaceae</taxon>
        <taxon>Meristemomyces</taxon>
    </lineage>
</organism>
<evidence type="ECO:0000259" key="1">
    <source>
        <dbReference type="Pfam" id="PF13847"/>
    </source>
</evidence>
<reference evidence="2" key="1">
    <citation type="submission" date="2023-08" db="EMBL/GenBank/DDBJ databases">
        <title>Black Yeasts Isolated from many extreme environments.</title>
        <authorList>
            <person name="Coleine C."/>
            <person name="Stajich J.E."/>
            <person name="Selbmann L."/>
        </authorList>
    </citation>
    <scope>NUCLEOTIDE SEQUENCE</scope>
    <source>
        <strain evidence="2">CCFEE 5401</strain>
    </source>
</reference>
<dbReference type="EMBL" id="JAVRRL010000018">
    <property type="protein sequence ID" value="KAK5114269.1"/>
    <property type="molecule type" value="Genomic_DNA"/>
</dbReference>
<dbReference type="SUPFAM" id="SSF53335">
    <property type="entry name" value="S-adenosyl-L-methionine-dependent methyltransferases"/>
    <property type="match status" value="1"/>
</dbReference>
<evidence type="ECO:0000313" key="2">
    <source>
        <dbReference type="EMBL" id="KAK5114269.1"/>
    </source>
</evidence>
<proteinExistence type="predicted"/>
<dbReference type="InterPro" id="IPR029063">
    <property type="entry name" value="SAM-dependent_MTases_sf"/>
</dbReference>
<dbReference type="Proteomes" id="UP001310890">
    <property type="component" value="Unassembled WGS sequence"/>
</dbReference>
<gene>
    <name evidence="2" type="ORF">LTR62_002520</name>
</gene>
<dbReference type="PANTHER" id="PTHR44942">
    <property type="entry name" value="METHYLTRANSF_11 DOMAIN-CONTAINING PROTEIN"/>
    <property type="match status" value="1"/>
</dbReference>
<accession>A0AAN7TSN2</accession>
<dbReference type="CDD" id="cd02440">
    <property type="entry name" value="AdoMet_MTases"/>
    <property type="match status" value="1"/>
</dbReference>
<name>A0AAN7TSN2_9PEZI</name>